<dbReference type="AlphaFoldDB" id="A0AA40BJ46"/>
<dbReference type="RefSeq" id="XP_060303960.1">
    <property type="nucleotide sequence ID" value="XM_060446955.1"/>
</dbReference>
<gene>
    <name evidence="2" type="ORF">B0T26DRAFT_798761</name>
</gene>
<dbReference type="Proteomes" id="UP001172101">
    <property type="component" value="Unassembled WGS sequence"/>
</dbReference>
<name>A0AA40BJ46_9PEZI</name>
<accession>A0AA40BJ46</accession>
<feature type="region of interest" description="Disordered" evidence="1">
    <location>
        <begin position="181"/>
        <end position="217"/>
    </location>
</feature>
<evidence type="ECO:0000256" key="1">
    <source>
        <dbReference type="SAM" id="MobiDB-lite"/>
    </source>
</evidence>
<keyword evidence="3" id="KW-1185">Reference proteome</keyword>
<evidence type="ECO:0000313" key="3">
    <source>
        <dbReference type="Proteomes" id="UP001172101"/>
    </source>
</evidence>
<sequence>MAPEETEALKKAMKNRRDAIFAAVAEAHPQMADPAAAEAAVKNCQHEVYTVLYGGGRFKGDLSANYGHYLPSRAFPQPFAAVPDRFVAPYSRDQAGLARAPAPTAPVGSELAKSIWATTKAAETAQARLETTAPGPEPALDPLAASLAKLDVRSAPEATLPAAYKPNQFLGCATGSRVVGRQGVGLDPSSAPRAANQEALSSSVPLPLTEHPEQGAQ</sequence>
<proteinExistence type="predicted"/>
<comment type="caution">
    <text evidence="2">The sequence shown here is derived from an EMBL/GenBank/DDBJ whole genome shotgun (WGS) entry which is preliminary data.</text>
</comment>
<dbReference type="EMBL" id="JAUIRO010000001">
    <property type="protein sequence ID" value="KAK0735083.1"/>
    <property type="molecule type" value="Genomic_DNA"/>
</dbReference>
<organism evidence="2 3">
    <name type="scientific">Lasiosphaeria miniovina</name>
    <dbReference type="NCBI Taxonomy" id="1954250"/>
    <lineage>
        <taxon>Eukaryota</taxon>
        <taxon>Fungi</taxon>
        <taxon>Dikarya</taxon>
        <taxon>Ascomycota</taxon>
        <taxon>Pezizomycotina</taxon>
        <taxon>Sordariomycetes</taxon>
        <taxon>Sordariomycetidae</taxon>
        <taxon>Sordariales</taxon>
        <taxon>Lasiosphaeriaceae</taxon>
        <taxon>Lasiosphaeria</taxon>
    </lineage>
</organism>
<evidence type="ECO:0000313" key="2">
    <source>
        <dbReference type="EMBL" id="KAK0735083.1"/>
    </source>
</evidence>
<protein>
    <submittedName>
        <fullName evidence="2">Uncharacterized protein</fullName>
    </submittedName>
</protein>
<dbReference type="GeneID" id="85330225"/>
<reference evidence="2" key="1">
    <citation type="submission" date="2023-06" db="EMBL/GenBank/DDBJ databases">
        <title>Genome-scale phylogeny and comparative genomics of the fungal order Sordariales.</title>
        <authorList>
            <consortium name="Lawrence Berkeley National Laboratory"/>
            <person name="Hensen N."/>
            <person name="Bonometti L."/>
            <person name="Westerberg I."/>
            <person name="Brannstrom I.O."/>
            <person name="Guillou S."/>
            <person name="Cros-Aarteil S."/>
            <person name="Calhoun S."/>
            <person name="Haridas S."/>
            <person name="Kuo A."/>
            <person name="Mondo S."/>
            <person name="Pangilinan J."/>
            <person name="Riley R."/>
            <person name="LaButti K."/>
            <person name="Andreopoulos B."/>
            <person name="Lipzen A."/>
            <person name="Chen C."/>
            <person name="Yanf M."/>
            <person name="Daum C."/>
            <person name="Ng V."/>
            <person name="Clum A."/>
            <person name="Steindorff A."/>
            <person name="Ohm R."/>
            <person name="Martin F."/>
            <person name="Silar P."/>
            <person name="Natvig D."/>
            <person name="Lalanne C."/>
            <person name="Gautier V."/>
            <person name="Ament-velasquez S.L."/>
            <person name="Kruys A."/>
            <person name="Hutchinson M.I."/>
            <person name="Powell A.J."/>
            <person name="Barry K."/>
            <person name="Miller A.N."/>
            <person name="Grigoriev I.V."/>
            <person name="Debuchy R."/>
            <person name="Gladieux P."/>
            <person name="Thoren M.H."/>
            <person name="Johannesson H."/>
        </authorList>
    </citation>
    <scope>NUCLEOTIDE SEQUENCE</scope>
    <source>
        <strain evidence="2">SMH2392-1A</strain>
    </source>
</reference>